<protein>
    <submittedName>
        <fullName evidence="1">Uncharacterized protein</fullName>
    </submittedName>
</protein>
<dbReference type="AlphaFoldDB" id="A0A0F4IS29"/>
<comment type="caution">
    <text evidence="1">The sequence shown here is derived from an EMBL/GenBank/DDBJ whole genome shotgun (WGS) entry which is preliminary data.</text>
</comment>
<sequence>MYVMDMPEEAWGRAAPHLREIALFLSVHLDRAPGVLWPEYDNPAFGDIDDGDDTVDALDALDAVYDEGAGEAEDADDTGAGSAGGGVCPAQVDRFTTELASLTGLSVRLDQVETAGDAPGAGEDPAWTRQPGGREHLLIHQLAGAVTWQLTRTGESGRPDSFQCRLLPGEVLYVPAGWSRRRVGAPQARCVVICLADKGH</sequence>
<dbReference type="EMBL" id="JZWV01001163">
    <property type="protein sequence ID" value="KJY24830.1"/>
    <property type="molecule type" value="Genomic_DNA"/>
</dbReference>
<gene>
    <name evidence="1" type="ORF">VR44_34215</name>
</gene>
<evidence type="ECO:0000313" key="2">
    <source>
        <dbReference type="Proteomes" id="UP000033551"/>
    </source>
</evidence>
<proteinExistence type="predicted"/>
<evidence type="ECO:0000313" key="1">
    <source>
        <dbReference type="EMBL" id="KJY24830.1"/>
    </source>
</evidence>
<organism evidence="1 2">
    <name type="scientific">Streptomyces katrae</name>
    <dbReference type="NCBI Taxonomy" id="68223"/>
    <lineage>
        <taxon>Bacteria</taxon>
        <taxon>Bacillati</taxon>
        <taxon>Actinomycetota</taxon>
        <taxon>Actinomycetes</taxon>
        <taxon>Kitasatosporales</taxon>
        <taxon>Streptomycetaceae</taxon>
        <taxon>Streptomyces</taxon>
    </lineage>
</organism>
<dbReference type="Proteomes" id="UP000033551">
    <property type="component" value="Unassembled WGS sequence"/>
</dbReference>
<reference evidence="1 2" key="1">
    <citation type="submission" date="2015-02" db="EMBL/GenBank/DDBJ databases">
        <authorList>
            <person name="Ju K.-S."/>
            <person name="Doroghazi J.R."/>
            <person name="Metcalf W."/>
        </authorList>
    </citation>
    <scope>NUCLEOTIDE SEQUENCE [LARGE SCALE GENOMIC DNA]</scope>
    <source>
        <strain evidence="1 2">NRRL ISP-5550</strain>
    </source>
</reference>
<keyword evidence="2" id="KW-1185">Reference proteome</keyword>
<name>A0A0F4IS29_9ACTN</name>
<accession>A0A0F4IS29</accession>
<dbReference type="PATRIC" id="fig|68223.7.peg.3814"/>